<dbReference type="InterPro" id="IPR006684">
    <property type="entry name" value="YbgC/YbaW"/>
</dbReference>
<name>A0A3B1CEK2_9ZZZZ</name>
<keyword evidence="2" id="KW-0378">Hydrolase</keyword>
<organism evidence="3">
    <name type="scientific">hydrothermal vent metagenome</name>
    <dbReference type="NCBI Taxonomy" id="652676"/>
    <lineage>
        <taxon>unclassified sequences</taxon>
        <taxon>metagenomes</taxon>
        <taxon>ecological metagenomes</taxon>
    </lineage>
</organism>
<dbReference type="PANTHER" id="PTHR31793:SF37">
    <property type="entry name" value="ACYL-COA THIOESTER HYDROLASE YBGC"/>
    <property type="match status" value="1"/>
</dbReference>
<dbReference type="PIRSF" id="PIRSF003230">
    <property type="entry name" value="YbgC"/>
    <property type="match status" value="1"/>
</dbReference>
<dbReference type="Gene3D" id="3.10.129.10">
    <property type="entry name" value="Hotdog Thioesterase"/>
    <property type="match status" value="1"/>
</dbReference>
<dbReference type="EMBL" id="UOGE01000099">
    <property type="protein sequence ID" value="VAX24991.1"/>
    <property type="molecule type" value="Genomic_DNA"/>
</dbReference>
<dbReference type="AlphaFoldDB" id="A0A3B1CEK2"/>
<dbReference type="FunFam" id="3.10.129.10:FF:000004">
    <property type="entry name" value="Tol-pal system-associated acyl-CoA thioesterase"/>
    <property type="match status" value="1"/>
</dbReference>
<comment type="similarity">
    <text evidence="1">Belongs to the 4-hydroxybenzoyl-CoA thioesterase family.</text>
</comment>
<sequence length="144" mass="16620">MSENKAFKFELEIYYEDTDCGGVVYYANYLRFFERARTHLLKSMGFDPARLAREGVVFAVTRAEVDYKSPAVYGDRLVIETGIENVRSVRLFFTYKVITAEDGRLIATGRTDMACVNGKMRPQRIPKEILEKINEQTRTESEPE</sequence>
<accession>A0A3B1CEK2</accession>
<dbReference type="SUPFAM" id="SSF54637">
    <property type="entry name" value="Thioesterase/thiol ester dehydrase-isomerase"/>
    <property type="match status" value="1"/>
</dbReference>
<evidence type="ECO:0000256" key="2">
    <source>
        <dbReference type="ARBA" id="ARBA00022801"/>
    </source>
</evidence>
<protein>
    <submittedName>
        <fullName evidence="3">Tol-Pal system-associated acyl-CoA thioesterase</fullName>
    </submittedName>
</protein>
<dbReference type="InterPro" id="IPR029069">
    <property type="entry name" value="HotDog_dom_sf"/>
</dbReference>
<evidence type="ECO:0000313" key="3">
    <source>
        <dbReference type="EMBL" id="VAX24991.1"/>
    </source>
</evidence>
<dbReference type="PANTHER" id="PTHR31793">
    <property type="entry name" value="4-HYDROXYBENZOYL-COA THIOESTERASE FAMILY MEMBER"/>
    <property type="match status" value="1"/>
</dbReference>
<gene>
    <name evidence="3" type="ORF">MNBD_NITROSPINAE02-256</name>
</gene>
<dbReference type="InterPro" id="IPR050563">
    <property type="entry name" value="4-hydroxybenzoyl-CoA_TE"/>
</dbReference>
<proteinExistence type="inferred from homology"/>
<dbReference type="Pfam" id="PF13279">
    <property type="entry name" value="4HBT_2"/>
    <property type="match status" value="1"/>
</dbReference>
<dbReference type="GO" id="GO:0047617">
    <property type="term" value="F:fatty acyl-CoA hydrolase activity"/>
    <property type="evidence" value="ECO:0007669"/>
    <property type="project" value="TreeGrafter"/>
</dbReference>
<dbReference type="CDD" id="cd00586">
    <property type="entry name" value="4HBT"/>
    <property type="match status" value="1"/>
</dbReference>
<evidence type="ECO:0000256" key="1">
    <source>
        <dbReference type="ARBA" id="ARBA00005953"/>
    </source>
</evidence>
<dbReference type="NCBIfam" id="TIGR00051">
    <property type="entry name" value="YbgC/FadM family acyl-CoA thioesterase"/>
    <property type="match status" value="1"/>
</dbReference>
<reference evidence="3" key="1">
    <citation type="submission" date="2018-06" db="EMBL/GenBank/DDBJ databases">
        <authorList>
            <person name="Zhirakovskaya E."/>
        </authorList>
    </citation>
    <scope>NUCLEOTIDE SEQUENCE</scope>
</reference>